<dbReference type="AlphaFoldDB" id="A0A0C2N9Z5"/>
<reference evidence="1 2" key="1">
    <citation type="journal article" date="2014" name="Genome Biol. Evol.">
        <title>The genome of the myxosporean Thelohanellus kitauei shows adaptations to nutrient acquisition within its fish host.</title>
        <authorList>
            <person name="Yang Y."/>
            <person name="Xiong J."/>
            <person name="Zhou Z."/>
            <person name="Huo F."/>
            <person name="Miao W."/>
            <person name="Ran C."/>
            <person name="Liu Y."/>
            <person name="Zhang J."/>
            <person name="Feng J."/>
            <person name="Wang M."/>
            <person name="Wang M."/>
            <person name="Wang L."/>
            <person name="Yao B."/>
        </authorList>
    </citation>
    <scope>NUCLEOTIDE SEQUENCE [LARGE SCALE GENOMIC DNA]</scope>
    <source>
        <strain evidence="1">Wuqing</strain>
    </source>
</reference>
<evidence type="ECO:0000313" key="1">
    <source>
        <dbReference type="EMBL" id="KII70727.1"/>
    </source>
</evidence>
<organism evidence="1 2">
    <name type="scientific">Thelohanellus kitauei</name>
    <name type="common">Myxosporean</name>
    <dbReference type="NCBI Taxonomy" id="669202"/>
    <lineage>
        <taxon>Eukaryota</taxon>
        <taxon>Metazoa</taxon>
        <taxon>Cnidaria</taxon>
        <taxon>Myxozoa</taxon>
        <taxon>Myxosporea</taxon>
        <taxon>Bivalvulida</taxon>
        <taxon>Platysporina</taxon>
        <taxon>Myxobolidae</taxon>
        <taxon>Thelohanellus</taxon>
    </lineage>
</organism>
<name>A0A0C2N9Z5_THEKT</name>
<dbReference type="Proteomes" id="UP000031668">
    <property type="component" value="Unassembled WGS sequence"/>
</dbReference>
<dbReference type="EMBL" id="JWZT01001985">
    <property type="protein sequence ID" value="KII70727.1"/>
    <property type="molecule type" value="Genomic_DNA"/>
</dbReference>
<accession>A0A0C2N9Z5</accession>
<protein>
    <submittedName>
        <fullName evidence="1">Uncharacterized protein</fullName>
    </submittedName>
</protein>
<gene>
    <name evidence="1" type="ORF">RF11_13721</name>
</gene>
<proteinExistence type="predicted"/>
<comment type="caution">
    <text evidence="1">The sequence shown here is derived from an EMBL/GenBank/DDBJ whole genome shotgun (WGS) entry which is preliminary data.</text>
</comment>
<sequence length="145" mass="16541">MANPSDYPRLTSSLFLDSRITQETFFPKDFRDVIEMIVNIPPDTPSSLVEKFCKSLRDLIDHLNHLENIPDMSSIALDSIYKWLAQIPGPASKIIQDKHGYGDDVLDEILSDTDVRNFLNSISITLCCTATKLTRSRVLQKLWQK</sequence>
<keyword evidence="2" id="KW-1185">Reference proteome</keyword>
<evidence type="ECO:0000313" key="2">
    <source>
        <dbReference type="Proteomes" id="UP000031668"/>
    </source>
</evidence>